<dbReference type="PATRIC" id="fig|224911.5.peg.2300"/>
<evidence type="ECO:0000313" key="3">
    <source>
        <dbReference type="Proteomes" id="UP000002526"/>
    </source>
</evidence>
<protein>
    <submittedName>
        <fullName evidence="2">Bll2365 protein</fullName>
    </submittedName>
</protein>
<dbReference type="HOGENOM" id="CLU_1341140_0_0_5"/>
<dbReference type="EMBL" id="BA000040">
    <property type="protein sequence ID" value="BAC47630.1"/>
    <property type="molecule type" value="Genomic_DNA"/>
</dbReference>
<gene>
    <name evidence="2" type="ordered locus">bll2365</name>
</gene>
<feature type="region of interest" description="Disordered" evidence="1">
    <location>
        <begin position="184"/>
        <end position="211"/>
    </location>
</feature>
<dbReference type="STRING" id="224911.AAV28_08730"/>
<dbReference type="KEGG" id="bja:bll2365"/>
<dbReference type="EnsemblBacteria" id="BAC47630">
    <property type="protein sequence ID" value="BAC47630"/>
    <property type="gene ID" value="BAC47630"/>
</dbReference>
<dbReference type="InParanoid" id="Q89SN5"/>
<accession>Q89SN5</accession>
<sequence length="249" mass="25098">MWPRAIAAVTIAKRTWQICANRVKVKRMEMGRAMSWNSGKRFAVVVGALTLFGWSPTAFAATGVSAGCVANTGIVSAERATDFLANPGGLLDQFKDGQGGLASAVRDLLTARPETVEGIASLAKASSADQSRAIGAGLGTAASTCVLTQPQVAQLIQQAVLKTDNPDLIQSFTSITGDIATEVTAGADPTGETTAGGGPGSTAAEARGGAATSTVPVVLNQSGGSAQSQTQTLFAATSTAVLTSVSPSR</sequence>
<dbReference type="eggNOG" id="ENOG5032MBY">
    <property type="taxonomic scope" value="Bacteria"/>
</dbReference>
<feature type="compositionally biased region" description="Low complexity" evidence="1">
    <location>
        <begin position="184"/>
        <end position="193"/>
    </location>
</feature>
<dbReference type="OrthoDB" id="8229916at2"/>
<organism evidence="2 3">
    <name type="scientific">Bradyrhizobium diazoefficiens (strain JCM 10833 / BCRC 13528 / IAM 13628 / NBRC 14792 / USDA 110)</name>
    <dbReference type="NCBI Taxonomy" id="224911"/>
    <lineage>
        <taxon>Bacteria</taxon>
        <taxon>Pseudomonadati</taxon>
        <taxon>Pseudomonadota</taxon>
        <taxon>Alphaproteobacteria</taxon>
        <taxon>Hyphomicrobiales</taxon>
        <taxon>Nitrobacteraceae</taxon>
        <taxon>Bradyrhizobium</taxon>
    </lineage>
</organism>
<name>Q89SN5_BRADU</name>
<proteinExistence type="predicted"/>
<evidence type="ECO:0000313" key="2">
    <source>
        <dbReference type="EMBL" id="BAC47630.1"/>
    </source>
</evidence>
<keyword evidence="3" id="KW-1185">Reference proteome</keyword>
<reference evidence="3" key="1">
    <citation type="journal article" date="2002" name="DNA Res.">
        <title>Complete genomic sequence of nitrogen-fixing symbiotic bacterium Bradyrhizobium japonicum USDA110.</title>
        <authorList>
            <person name="Kaneko T."/>
            <person name="Nakamura Y."/>
            <person name="Sato S."/>
            <person name="Minamisawa K."/>
            <person name="Uchiumi T."/>
            <person name="Sasamoto S."/>
            <person name="Watanabe A."/>
            <person name="Idesawa K."/>
            <person name="Iriguchi M."/>
            <person name="Kawashima K."/>
            <person name="Kohara M."/>
            <person name="Matsumoto M."/>
            <person name="Shimpo S."/>
            <person name="Tsuruoka H."/>
            <person name="Wada T."/>
            <person name="Yamada M."/>
            <person name="Tabata S."/>
        </authorList>
    </citation>
    <scope>NUCLEOTIDE SEQUENCE [LARGE SCALE GENOMIC DNA]</scope>
    <source>
        <strain evidence="3">JCM 10833 / BCRC 13528 / IAM 13628 / NBRC 14792 / USDA 110</strain>
    </source>
</reference>
<dbReference type="Proteomes" id="UP000002526">
    <property type="component" value="Chromosome"/>
</dbReference>
<evidence type="ECO:0000256" key="1">
    <source>
        <dbReference type="SAM" id="MobiDB-lite"/>
    </source>
</evidence>
<dbReference type="AlphaFoldDB" id="Q89SN5"/>